<dbReference type="EMBL" id="UZAM01009869">
    <property type="protein sequence ID" value="VDP10335.1"/>
    <property type="molecule type" value="Genomic_DNA"/>
</dbReference>
<name>A0A183ISI0_9BILA</name>
<dbReference type="Pfam" id="PF05971">
    <property type="entry name" value="Methyltransf_10"/>
    <property type="match status" value="1"/>
</dbReference>
<dbReference type="GO" id="GO:0005634">
    <property type="term" value="C:nucleus"/>
    <property type="evidence" value="ECO:0007669"/>
    <property type="project" value="TreeGrafter"/>
</dbReference>
<proteinExistence type="predicted"/>
<dbReference type="WBParaSite" id="SBAD_0000683401-mRNA-1">
    <property type="protein sequence ID" value="SBAD_0000683401-mRNA-1"/>
    <property type="gene ID" value="SBAD_0000683401"/>
</dbReference>
<dbReference type="PANTHER" id="PTHR13393">
    <property type="entry name" value="SAM-DEPENDENT METHYLTRANSFERASE"/>
    <property type="match status" value="1"/>
</dbReference>
<protein>
    <submittedName>
        <fullName evidence="5">METTL13</fullName>
    </submittedName>
</protein>
<dbReference type="InterPro" id="IPR029063">
    <property type="entry name" value="SAM-dependent_MTases_sf"/>
</dbReference>
<dbReference type="AlphaFoldDB" id="A0A183ISI0"/>
<reference evidence="3 4" key="2">
    <citation type="submission" date="2018-11" db="EMBL/GenBank/DDBJ databases">
        <authorList>
            <consortium name="Pathogen Informatics"/>
        </authorList>
    </citation>
    <scope>NUCLEOTIDE SEQUENCE [LARGE SCALE GENOMIC DNA]</scope>
</reference>
<evidence type="ECO:0000256" key="1">
    <source>
        <dbReference type="ARBA" id="ARBA00022603"/>
    </source>
</evidence>
<keyword evidence="2" id="KW-0808">Transferase</keyword>
<dbReference type="GO" id="GO:0008168">
    <property type="term" value="F:methyltransferase activity"/>
    <property type="evidence" value="ECO:0007669"/>
    <property type="project" value="UniProtKB-KW"/>
</dbReference>
<dbReference type="Gene3D" id="3.40.50.150">
    <property type="entry name" value="Vaccinia Virus protein VP39"/>
    <property type="match status" value="1"/>
</dbReference>
<reference evidence="5" key="1">
    <citation type="submission" date="2016-06" db="UniProtKB">
        <authorList>
            <consortium name="WormBaseParasite"/>
        </authorList>
    </citation>
    <scope>IDENTIFICATION</scope>
</reference>
<sequence length="150" mass="17689">MFQVNTWERMTFNAFMHPRNLYKHNRPNFAELAQMDPEFKKHCRVGLDGMLTLDFKDPQAVRALTLALLKKDFDLEVDFPLDSLVPRVPLRLNYILWLEDIVKENKFAPDADDQIFGIDIGNFSFDHVYIPSVFCQLFTFSRLLNHYNMA</sequence>
<keyword evidence="4" id="KW-1185">Reference proteome</keyword>
<organism evidence="5">
    <name type="scientific">Soboliphyme baturini</name>
    <dbReference type="NCBI Taxonomy" id="241478"/>
    <lineage>
        <taxon>Eukaryota</taxon>
        <taxon>Metazoa</taxon>
        <taxon>Ecdysozoa</taxon>
        <taxon>Nematoda</taxon>
        <taxon>Enoplea</taxon>
        <taxon>Dorylaimia</taxon>
        <taxon>Dioctophymatida</taxon>
        <taxon>Dioctophymatoidea</taxon>
        <taxon>Soboliphymatidae</taxon>
        <taxon>Soboliphyme</taxon>
    </lineage>
</organism>
<dbReference type="GO" id="GO:0070475">
    <property type="term" value="P:rRNA base methylation"/>
    <property type="evidence" value="ECO:0007669"/>
    <property type="project" value="TreeGrafter"/>
</dbReference>
<dbReference type="PANTHER" id="PTHR13393:SF0">
    <property type="entry name" value="RNA N6-ADENOSINE-METHYLTRANSFERASE METTL16"/>
    <property type="match status" value="1"/>
</dbReference>
<keyword evidence="1" id="KW-0489">Methyltransferase</keyword>
<accession>A0A183ISI0</accession>
<dbReference type="OrthoDB" id="514248at2759"/>
<evidence type="ECO:0000256" key="2">
    <source>
        <dbReference type="ARBA" id="ARBA00022679"/>
    </source>
</evidence>
<evidence type="ECO:0000313" key="5">
    <source>
        <dbReference type="WBParaSite" id="SBAD_0000683401-mRNA-1"/>
    </source>
</evidence>
<dbReference type="Proteomes" id="UP000270296">
    <property type="component" value="Unassembled WGS sequence"/>
</dbReference>
<evidence type="ECO:0000313" key="3">
    <source>
        <dbReference type="EMBL" id="VDP10335.1"/>
    </source>
</evidence>
<gene>
    <name evidence="3" type="ORF">SBAD_LOCUS6577</name>
</gene>
<dbReference type="InterPro" id="IPR010286">
    <property type="entry name" value="METTL16/RlmF"/>
</dbReference>
<evidence type="ECO:0000313" key="4">
    <source>
        <dbReference type="Proteomes" id="UP000270296"/>
    </source>
</evidence>